<evidence type="ECO:0000256" key="1">
    <source>
        <dbReference type="SAM" id="Phobius"/>
    </source>
</evidence>
<accession>A0ABR1PSL3</accession>
<keyword evidence="1" id="KW-1133">Transmembrane helix</keyword>
<dbReference type="Proteomes" id="UP001391051">
    <property type="component" value="Unassembled WGS sequence"/>
</dbReference>
<comment type="caution">
    <text evidence="2">The sequence shown here is derived from an EMBL/GenBank/DDBJ whole genome shotgun (WGS) entry which is preliminary data.</text>
</comment>
<organism evidence="2 3">
    <name type="scientific">Apiospora aurea</name>
    <dbReference type="NCBI Taxonomy" id="335848"/>
    <lineage>
        <taxon>Eukaryota</taxon>
        <taxon>Fungi</taxon>
        <taxon>Dikarya</taxon>
        <taxon>Ascomycota</taxon>
        <taxon>Pezizomycotina</taxon>
        <taxon>Sordariomycetes</taxon>
        <taxon>Xylariomycetidae</taxon>
        <taxon>Amphisphaeriales</taxon>
        <taxon>Apiosporaceae</taxon>
        <taxon>Apiospora</taxon>
    </lineage>
</organism>
<reference evidence="2 3" key="1">
    <citation type="submission" date="2023-01" db="EMBL/GenBank/DDBJ databases">
        <title>Analysis of 21 Apiospora genomes using comparative genomics revels a genus with tremendous synthesis potential of carbohydrate active enzymes and secondary metabolites.</title>
        <authorList>
            <person name="Sorensen T."/>
        </authorList>
    </citation>
    <scope>NUCLEOTIDE SEQUENCE [LARGE SCALE GENOMIC DNA]</scope>
    <source>
        <strain evidence="2 3">CBS 24483</strain>
    </source>
</reference>
<sequence length="166" mass="17598">MWFSSILTPCRNIKFPEMIAPLTFSLLLVFALGVVLGALITIPVTSAKHHSQEVAAAAAAAAKATNVVHAPATIVASRKTIMNDDDESANHCGYNVDEDPYKHHPHYNNAETPVMGCKNGTRSSSASVARIGHLSLALLESVTAAVIVVALAWDLVIMGWVCLVAP</sequence>
<gene>
    <name evidence="2" type="ORF">PG986_014138</name>
</gene>
<evidence type="ECO:0000313" key="3">
    <source>
        <dbReference type="Proteomes" id="UP001391051"/>
    </source>
</evidence>
<protein>
    <recommendedName>
        <fullName evidence="4">Membrane-associated protein</fullName>
    </recommendedName>
</protein>
<evidence type="ECO:0008006" key="4">
    <source>
        <dbReference type="Google" id="ProtNLM"/>
    </source>
</evidence>
<dbReference type="RefSeq" id="XP_066692598.1">
    <property type="nucleotide sequence ID" value="XM_066850360.1"/>
</dbReference>
<keyword evidence="3" id="KW-1185">Reference proteome</keyword>
<dbReference type="GeneID" id="92083422"/>
<keyword evidence="1" id="KW-0812">Transmembrane</keyword>
<proteinExistence type="predicted"/>
<keyword evidence="1" id="KW-0472">Membrane</keyword>
<dbReference type="EMBL" id="JAQQWE010000010">
    <property type="protein sequence ID" value="KAK7937270.1"/>
    <property type="molecule type" value="Genomic_DNA"/>
</dbReference>
<feature type="transmembrane region" description="Helical" evidence="1">
    <location>
        <begin position="142"/>
        <end position="165"/>
    </location>
</feature>
<evidence type="ECO:0000313" key="2">
    <source>
        <dbReference type="EMBL" id="KAK7937270.1"/>
    </source>
</evidence>
<name>A0ABR1PSL3_9PEZI</name>
<feature type="transmembrane region" description="Helical" evidence="1">
    <location>
        <begin position="21"/>
        <end position="42"/>
    </location>
</feature>